<accession>A0A1I4TSH2</accession>
<sequence length="69" mass="7199">MITEIIKIEGMMCGHCQANVEKSIAAITGVSEVKVDLEAKQATVTFDPSAADLDTIKAAVTEAGYTVVA</sequence>
<evidence type="ECO:0000256" key="1">
    <source>
        <dbReference type="ARBA" id="ARBA00022723"/>
    </source>
</evidence>
<dbReference type="InterPro" id="IPR006122">
    <property type="entry name" value="HMA_Cu_ion-bd"/>
</dbReference>
<evidence type="ECO:0000313" key="4">
    <source>
        <dbReference type="EMBL" id="SFM79493.1"/>
    </source>
</evidence>
<dbReference type="AlphaFoldDB" id="A0A1I4TSH2"/>
<feature type="domain" description="HMA" evidence="3">
    <location>
        <begin position="2"/>
        <end position="68"/>
    </location>
</feature>
<dbReference type="InterPro" id="IPR017969">
    <property type="entry name" value="Heavy-metal-associated_CS"/>
</dbReference>
<evidence type="ECO:0000313" key="5">
    <source>
        <dbReference type="Proteomes" id="UP000198535"/>
    </source>
</evidence>
<evidence type="ECO:0000259" key="3">
    <source>
        <dbReference type="PROSITE" id="PS50846"/>
    </source>
</evidence>
<dbReference type="Pfam" id="PF00403">
    <property type="entry name" value="HMA"/>
    <property type="match status" value="1"/>
</dbReference>
<proteinExistence type="predicted"/>
<dbReference type="PROSITE" id="PS50846">
    <property type="entry name" value="HMA_2"/>
    <property type="match status" value="1"/>
</dbReference>
<protein>
    <submittedName>
        <fullName evidence="4">Copper chaperone</fullName>
    </submittedName>
</protein>
<dbReference type="PROSITE" id="PS01047">
    <property type="entry name" value="HMA_1"/>
    <property type="match status" value="1"/>
</dbReference>
<dbReference type="PRINTS" id="PR00946">
    <property type="entry name" value="HGSCAVENGER"/>
</dbReference>
<name>A0A1I4TSH2_9EURY</name>
<dbReference type="InterPro" id="IPR036163">
    <property type="entry name" value="HMA_dom_sf"/>
</dbReference>
<dbReference type="GO" id="GO:0005507">
    <property type="term" value="F:copper ion binding"/>
    <property type="evidence" value="ECO:0007669"/>
    <property type="project" value="InterPro"/>
</dbReference>
<keyword evidence="5" id="KW-1185">Reference proteome</keyword>
<dbReference type="EMBL" id="FOUJ01000005">
    <property type="protein sequence ID" value="SFM79493.1"/>
    <property type="molecule type" value="Genomic_DNA"/>
</dbReference>
<dbReference type="InterPro" id="IPR006121">
    <property type="entry name" value="HMA_dom"/>
</dbReference>
<dbReference type="NCBIfam" id="TIGR00003">
    <property type="entry name" value="copper ion binding protein"/>
    <property type="match status" value="1"/>
</dbReference>
<organism evidence="4 5">
    <name type="scientific">Methanolobus profundi</name>
    <dbReference type="NCBI Taxonomy" id="487685"/>
    <lineage>
        <taxon>Archaea</taxon>
        <taxon>Methanobacteriati</taxon>
        <taxon>Methanobacteriota</taxon>
        <taxon>Stenosarchaea group</taxon>
        <taxon>Methanomicrobia</taxon>
        <taxon>Methanosarcinales</taxon>
        <taxon>Methanosarcinaceae</taxon>
        <taxon>Methanolobus</taxon>
    </lineage>
</organism>
<dbReference type="STRING" id="487685.SAMN04488696_2425"/>
<dbReference type="SUPFAM" id="SSF55008">
    <property type="entry name" value="HMA, heavy metal-associated domain"/>
    <property type="match status" value="1"/>
</dbReference>
<dbReference type="OrthoDB" id="44171at2157"/>
<keyword evidence="2" id="KW-0186">Copper</keyword>
<dbReference type="InterPro" id="IPR001802">
    <property type="entry name" value="MerP/CopZ"/>
</dbReference>
<dbReference type="FunFam" id="3.30.70.100:FF:000001">
    <property type="entry name" value="ATPase copper transporting beta"/>
    <property type="match status" value="1"/>
</dbReference>
<gene>
    <name evidence="4" type="ORF">SAMN04488696_2425</name>
</gene>
<dbReference type="PANTHER" id="PTHR46594">
    <property type="entry name" value="P-TYPE CATION-TRANSPORTING ATPASE"/>
    <property type="match status" value="1"/>
</dbReference>
<dbReference type="PANTHER" id="PTHR46594:SF4">
    <property type="entry name" value="P-TYPE CATION-TRANSPORTING ATPASE"/>
    <property type="match status" value="1"/>
</dbReference>
<dbReference type="Gene3D" id="3.30.70.100">
    <property type="match status" value="1"/>
</dbReference>
<evidence type="ECO:0000256" key="2">
    <source>
        <dbReference type="ARBA" id="ARBA00023008"/>
    </source>
</evidence>
<dbReference type="CDD" id="cd00371">
    <property type="entry name" value="HMA"/>
    <property type="match status" value="1"/>
</dbReference>
<keyword evidence="1" id="KW-0479">Metal-binding</keyword>
<dbReference type="Proteomes" id="UP000198535">
    <property type="component" value="Unassembled WGS sequence"/>
</dbReference>
<dbReference type="RefSeq" id="WP_091937277.1">
    <property type="nucleotide sequence ID" value="NZ_FOUJ01000005.1"/>
</dbReference>
<reference evidence="5" key="1">
    <citation type="submission" date="2016-10" db="EMBL/GenBank/DDBJ databases">
        <authorList>
            <person name="Varghese N."/>
            <person name="Submissions S."/>
        </authorList>
    </citation>
    <scope>NUCLEOTIDE SEQUENCE [LARGE SCALE GENOMIC DNA]</scope>
    <source>
        <strain evidence="5">Mob M</strain>
    </source>
</reference>